<dbReference type="EMBL" id="FQXD01000008">
    <property type="protein sequence ID" value="SHH52689.1"/>
    <property type="molecule type" value="Genomic_DNA"/>
</dbReference>
<gene>
    <name evidence="8" type="ORF">SAMN05421807_10892</name>
</gene>
<proteinExistence type="predicted"/>
<dbReference type="InterPro" id="IPR010290">
    <property type="entry name" value="TM_effector"/>
</dbReference>
<sequence>MWILLKNKSFTKLFLGKIFSNIGDSMYAIAAMWLVYELSHSAFYTGLAGFLTRIPDVFQFLAGPFIDRWSLRKTLLITQVCQIILVLIIPIAHYTGDLNVWMVLIIMPVISCIQQFSYPAQMVALPKLLKQNELVKGNSLFSFANQGIDMTFNGIAGVLISIVGAVSIYLLDAIVFMVGLLLFWTLPVLKTYEKEKQEKQKLTQAFQKYGKDLKEGFQYVFQSIISKFFIATIIANFSFGIALAVMPVYADFRGGSTTYGFLMGAFSAGFLIGALLSSVVGAFPLGKTMIVTYLFSALLWISSAFLPWDIPAVIVYGISLIPLGATQVLLSATGQRIIPSSLLARVFSVITSLSSITMPLGFLIGGTLGSVFGGQIIFAIGGLGMLSISFVWLILSELRRIPKVNDITPETYGLKRSIN</sequence>
<keyword evidence="3" id="KW-1003">Cell membrane</keyword>
<accession>A0A1M5TPR3</accession>
<evidence type="ECO:0000256" key="5">
    <source>
        <dbReference type="ARBA" id="ARBA00022989"/>
    </source>
</evidence>
<evidence type="ECO:0000256" key="2">
    <source>
        <dbReference type="ARBA" id="ARBA00022448"/>
    </source>
</evidence>
<feature type="transmembrane region" description="Helical" evidence="7">
    <location>
        <begin position="228"/>
        <end position="249"/>
    </location>
</feature>
<dbReference type="PANTHER" id="PTHR23513:SF6">
    <property type="entry name" value="MAJOR FACILITATOR SUPERFAMILY ASSOCIATED DOMAIN-CONTAINING PROTEIN"/>
    <property type="match status" value="1"/>
</dbReference>
<organism evidence="8 9">
    <name type="scientific">Virgibacillus chiguensis</name>
    <dbReference type="NCBI Taxonomy" id="411959"/>
    <lineage>
        <taxon>Bacteria</taxon>
        <taxon>Bacillati</taxon>
        <taxon>Bacillota</taxon>
        <taxon>Bacilli</taxon>
        <taxon>Bacillales</taxon>
        <taxon>Bacillaceae</taxon>
        <taxon>Virgibacillus</taxon>
    </lineage>
</organism>
<dbReference type="RefSeq" id="WP_073008726.1">
    <property type="nucleotide sequence ID" value="NZ_FQXD01000008.1"/>
</dbReference>
<keyword evidence="5 7" id="KW-1133">Transmembrane helix</keyword>
<evidence type="ECO:0000256" key="3">
    <source>
        <dbReference type="ARBA" id="ARBA00022475"/>
    </source>
</evidence>
<evidence type="ECO:0000256" key="1">
    <source>
        <dbReference type="ARBA" id="ARBA00004651"/>
    </source>
</evidence>
<evidence type="ECO:0000256" key="4">
    <source>
        <dbReference type="ARBA" id="ARBA00022692"/>
    </source>
</evidence>
<dbReference type="Pfam" id="PF05977">
    <property type="entry name" value="MFS_3"/>
    <property type="match status" value="1"/>
</dbReference>
<evidence type="ECO:0000256" key="6">
    <source>
        <dbReference type="ARBA" id="ARBA00023136"/>
    </source>
</evidence>
<evidence type="ECO:0000313" key="9">
    <source>
        <dbReference type="Proteomes" id="UP000184079"/>
    </source>
</evidence>
<dbReference type="CDD" id="cd06173">
    <property type="entry name" value="MFS_MefA_like"/>
    <property type="match status" value="1"/>
</dbReference>
<dbReference type="InterPro" id="IPR036259">
    <property type="entry name" value="MFS_trans_sf"/>
</dbReference>
<feature type="transmembrane region" description="Helical" evidence="7">
    <location>
        <begin position="74"/>
        <end position="94"/>
    </location>
</feature>
<keyword evidence="6 7" id="KW-0472">Membrane</keyword>
<protein>
    <submittedName>
        <fullName evidence="8">Transmembrane secretion effector</fullName>
    </submittedName>
</protein>
<keyword evidence="2" id="KW-0813">Transport</keyword>
<feature type="transmembrane region" description="Helical" evidence="7">
    <location>
        <begin position="261"/>
        <end position="283"/>
    </location>
</feature>
<dbReference type="Gene3D" id="1.20.1250.20">
    <property type="entry name" value="MFS general substrate transporter like domains"/>
    <property type="match status" value="1"/>
</dbReference>
<feature type="transmembrane region" description="Helical" evidence="7">
    <location>
        <begin position="314"/>
        <end position="330"/>
    </location>
</feature>
<feature type="transmembrane region" description="Helical" evidence="7">
    <location>
        <begin position="290"/>
        <end position="308"/>
    </location>
</feature>
<dbReference type="Proteomes" id="UP000184079">
    <property type="component" value="Unassembled WGS sequence"/>
</dbReference>
<keyword evidence="9" id="KW-1185">Reference proteome</keyword>
<feature type="transmembrane region" description="Helical" evidence="7">
    <location>
        <begin position="376"/>
        <end position="395"/>
    </location>
</feature>
<feature type="transmembrane region" description="Helical" evidence="7">
    <location>
        <begin position="342"/>
        <end position="364"/>
    </location>
</feature>
<evidence type="ECO:0000313" key="8">
    <source>
        <dbReference type="EMBL" id="SHH52689.1"/>
    </source>
</evidence>
<feature type="transmembrane region" description="Helical" evidence="7">
    <location>
        <begin position="168"/>
        <end position="189"/>
    </location>
</feature>
<dbReference type="OrthoDB" id="2287060at2"/>
<comment type="subcellular location">
    <subcellularLocation>
        <location evidence="1">Cell membrane</location>
        <topology evidence="1">Multi-pass membrane protein</topology>
    </subcellularLocation>
</comment>
<keyword evidence="4 7" id="KW-0812">Transmembrane</keyword>
<reference evidence="9" key="1">
    <citation type="submission" date="2016-11" db="EMBL/GenBank/DDBJ databases">
        <authorList>
            <person name="Varghese N."/>
            <person name="Submissions S."/>
        </authorList>
    </citation>
    <scope>NUCLEOTIDE SEQUENCE [LARGE SCALE GENOMIC DNA]</scope>
    <source>
        <strain evidence="9">CGMCC 1.6496</strain>
    </source>
</reference>
<name>A0A1M5TPR3_9BACI</name>
<dbReference type="SUPFAM" id="SSF103473">
    <property type="entry name" value="MFS general substrate transporter"/>
    <property type="match status" value="1"/>
</dbReference>
<feature type="transmembrane region" description="Helical" evidence="7">
    <location>
        <begin position="100"/>
        <end position="118"/>
    </location>
</feature>
<dbReference type="GO" id="GO:0005886">
    <property type="term" value="C:plasma membrane"/>
    <property type="evidence" value="ECO:0007669"/>
    <property type="project" value="UniProtKB-SubCell"/>
</dbReference>
<dbReference type="PANTHER" id="PTHR23513">
    <property type="entry name" value="INTEGRAL MEMBRANE EFFLUX PROTEIN-RELATED"/>
    <property type="match status" value="1"/>
</dbReference>
<feature type="transmembrane region" description="Helical" evidence="7">
    <location>
        <begin position="12"/>
        <end position="36"/>
    </location>
</feature>
<dbReference type="AlphaFoldDB" id="A0A1M5TPR3"/>
<evidence type="ECO:0000256" key="7">
    <source>
        <dbReference type="SAM" id="Phobius"/>
    </source>
</evidence>